<keyword evidence="1" id="KW-0472">Membrane</keyword>
<evidence type="ECO:0008006" key="6">
    <source>
        <dbReference type="Google" id="ProtNLM"/>
    </source>
</evidence>
<evidence type="ECO:0000313" key="5">
    <source>
        <dbReference type="Proteomes" id="UP000298050"/>
    </source>
</evidence>
<feature type="transmembrane region" description="Helical" evidence="1">
    <location>
        <begin position="385"/>
        <end position="404"/>
    </location>
</feature>
<feature type="domain" description="Inactive transglutaminase fused to 7 transmembrane helices" evidence="2">
    <location>
        <begin position="25"/>
        <end position="186"/>
    </location>
</feature>
<evidence type="ECO:0000259" key="2">
    <source>
        <dbReference type="Pfam" id="PF14400"/>
    </source>
</evidence>
<keyword evidence="1" id="KW-1133">Transmembrane helix</keyword>
<dbReference type="InterPro" id="IPR025838">
    <property type="entry name" value="Transglut_i_TM"/>
</dbReference>
<dbReference type="AlphaFoldDB" id="A0A4Z0M1D6"/>
<comment type="caution">
    <text evidence="4">The sequence shown here is derived from an EMBL/GenBank/DDBJ whole genome shotgun (WGS) entry which is preliminary data.</text>
</comment>
<protein>
    <recommendedName>
        <fullName evidence="6">Gonadoliberin III</fullName>
    </recommendedName>
</protein>
<dbReference type="OrthoDB" id="253840at2"/>
<feature type="transmembrane region" description="Helical" evidence="1">
    <location>
        <begin position="346"/>
        <end position="373"/>
    </location>
</feature>
<keyword evidence="5" id="KW-1185">Reference proteome</keyword>
<feature type="transmembrane region" description="Helical" evidence="1">
    <location>
        <begin position="313"/>
        <end position="334"/>
    </location>
</feature>
<organism evidence="4 5">
    <name type="scientific">Mangrovimicrobium sediminis</name>
    <dbReference type="NCBI Taxonomy" id="2562682"/>
    <lineage>
        <taxon>Bacteria</taxon>
        <taxon>Pseudomonadati</taxon>
        <taxon>Pseudomonadota</taxon>
        <taxon>Gammaproteobacteria</taxon>
        <taxon>Cellvibrionales</taxon>
        <taxon>Halieaceae</taxon>
        <taxon>Mangrovimicrobium</taxon>
    </lineage>
</organism>
<dbReference type="RefSeq" id="WP_135443435.1">
    <property type="nucleotide sequence ID" value="NZ_SRLE01000007.1"/>
</dbReference>
<gene>
    <name evidence="4" type="ORF">E4634_09965</name>
</gene>
<dbReference type="Pfam" id="PF14402">
    <property type="entry name" value="7TM_transglut"/>
    <property type="match status" value="1"/>
</dbReference>
<name>A0A4Z0M1D6_9GAMM</name>
<sequence>MLSTRKRIELIAGALILAGVGLMLYKVFALGFPLLPGASRDVWTVESKVSFRPLRKPGPVEIELKLPEPKAGWQILDEHFASSGFGFTLQQRDDARWAVWTRQSLEETTTLYYKAQIYQPRREPLRQNSVPAIQQPMLEKDQATAMDRLIANLRSRSSSPGSFTGQLIQALGEDSSDADAAFLLSTWDDEQQPVLLAVLARAKIPARAIRGIRLEDGRRRQRLSSLIEIHNGREWVVFDPATAQRGLPANYFIWQRNGDNILNVVGAQDSQLEFALVSNSLPAKTVAVMDERVERFALLDFSIYSLPVEQQGVFKGLLAIPVAALVVVIMRLLVGLKTSGTFMPILIALAFMQTTLWVGLAMFLILVSVGLWIRSWLSHMNLLLVSRISAVVIVVIFLMAALAIGSYKLGFDQVLTVTFFPTIILSWTIERMSILWEEEGPHEVLVQGGGSLLVAVLAYLAMSNSLVSHLTFNFPEIMLSLLGIILLLGKYTGYRLSELYRFRALGDER</sequence>
<proteinExistence type="predicted"/>
<accession>A0A4Z0M1D6</accession>
<feature type="transmembrane region" description="Helical" evidence="1">
    <location>
        <begin position="474"/>
        <end position="493"/>
    </location>
</feature>
<dbReference type="InterPro" id="IPR025840">
    <property type="entry name" value="7TM_transglut"/>
</dbReference>
<dbReference type="EMBL" id="SRLE01000007">
    <property type="protein sequence ID" value="TGD73351.1"/>
    <property type="molecule type" value="Genomic_DNA"/>
</dbReference>
<dbReference type="Pfam" id="PF14400">
    <property type="entry name" value="Transglut_i_TM"/>
    <property type="match status" value="1"/>
</dbReference>
<feature type="transmembrane region" description="Helical" evidence="1">
    <location>
        <begin position="411"/>
        <end position="429"/>
    </location>
</feature>
<evidence type="ECO:0000256" key="1">
    <source>
        <dbReference type="SAM" id="Phobius"/>
    </source>
</evidence>
<reference evidence="4 5" key="1">
    <citation type="submission" date="2019-04" db="EMBL/GenBank/DDBJ databases">
        <title>Taxonomy of novel Haliea sp. from mangrove soil of West Coast of India.</title>
        <authorList>
            <person name="Verma A."/>
            <person name="Kumar P."/>
            <person name="Krishnamurthi S."/>
        </authorList>
    </citation>
    <scope>NUCLEOTIDE SEQUENCE [LARGE SCALE GENOMIC DNA]</scope>
    <source>
        <strain evidence="4 5">SAOS-164</strain>
    </source>
</reference>
<feature type="transmembrane region" description="Helical" evidence="1">
    <location>
        <begin position="444"/>
        <end position="462"/>
    </location>
</feature>
<dbReference type="Proteomes" id="UP000298050">
    <property type="component" value="Unassembled WGS sequence"/>
</dbReference>
<keyword evidence="1" id="KW-0812">Transmembrane</keyword>
<evidence type="ECO:0000313" key="4">
    <source>
        <dbReference type="EMBL" id="TGD73351.1"/>
    </source>
</evidence>
<evidence type="ECO:0000259" key="3">
    <source>
        <dbReference type="Pfam" id="PF14402"/>
    </source>
</evidence>
<feature type="domain" description="7 transmembrane helices usually fused to an inactive transglutaminase" evidence="3">
    <location>
        <begin position="260"/>
        <end position="505"/>
    </location>
</feature>